<evidence type="ECO:0000313" key="2">
    <source>
        <dbReference type="Proteomes" id="UP000316008"/>
    </source>
</evidence>
<keyword evidence="2" id="KW-1185">Reference proteome</keyword>
<dbReference type="SUPFAM" id="SSF159894">
    <property type="entry name" value="YgaC/TfoX-N like"/>
    <property type="match status" value="1"/>
</dbReference>
<organism evidence="1 2">
    <name type="scientific">Fluviicola chungangensis</name>
    <dbReference type="NCBI Taxonomy" id="2597671"/>
    <lineage>
        <taxon>Bacteria</taxon>
        <taxon>Pseudomonadati</taxon>
        <taxon>Bacteroidota</taxon>
        <taxon>Flavobacteriia</taxon>
        <taxon>Flavobacteriales</taxon>
        <taxon>Crocinitomicaceae</taxon>
        <taxon>Fluviicola</taxon>
    </lineage>
</organism>
<dbReference type="EMBL" id="VLPL01000001">
    <property type="protein sequence ID" value="TSJ47962.1"/>
    <property type="molecule type" value="Genomic_DNA"/>
</dbReference>
<dbReference type="OrthoDB" id="963621at2"/>
<dbReference type="AlphaFoldDB" id="A0A556N6Z5"/>
<dbReference type="Gene3D" id="3.30.1460.30">
    <property type="entry name" value="YgaC/TfoX-N like chaperone"/>
    <property type="match status" value="1"/>
</dbReference>
<evidence type="ECO:0000313" key="1">
    <source>
        <dbReference type="EMBL" id="TSJ47962.1"/>
    </source>
</evidence>
<sequence length="126" mass="14276">MILAGIIGCLRENVFGIIESNGMKKEAAAYLEIGRKLKEAQESQMFGKPCFKIKGKAFISLFDNEMVFKLTGEVHRDALSLDGTRQFDPSGKKRPMKEWVQVPYDYVDKWAEFAKEALNYVGSETT</sequence>
<dbReference type="Proteomes" id="UP000316008">
    <property type="component" value="Unassembled WGS sequence"/>
</dbReference>
<gene>
    <name evidence="1" type="ORF">FO442_02180</name>
</gene>
<reference evidence="1 2" key="1">
    <citation type="submission" date="2019-07" db="EMBL/GenBank/DDBJ databases">
        <authorList>
            <person name="Huq M.A."/>
        </authorList>
    </citation>
    <scope>NUCLEOTIDE SEQUENCE [LARGE SCALE GENOMIC DNA]</scope>
    <source>
        <strain evidence="1 2">MAH-3</strain>
    </source>
</reference>
<comment type="caution">
    <text evidence="1">The sequence shown here is derived from an EMBL/GenBank/DDBJ whole genome shotgun (WGS) entry which is preliminary data.</text>
</comment>
<protein>
    <recommendedName>
        <fullName evidence="3">TfoX/Sxy family protein</fullName>
    </recommendedName>
</protein>
<accession>A0A556N6Z5</accession>
<evidence type="ECO:0008006" key="3">
    <source>
        <dbReference type="Google" id="ProtNLM"/>
    </source>
</evidence>
<proteinExistence type="predicted"/>
<name>A0A556N6Z5_9FLAO</name>